<dbReference type="InterPro" id="IPR025662">
    <property type="entry name" value="Sigma_54_int_dom_ATP-bd_1"/>
</dbReference>
<reference evidence="3 4" key="1">
    <citation type="journal article" date="2018" name="Evol. Lett.">
        <title>Horizontal gene cluster transfer increased hallucinogenic mushroom diversity.</title>
        <authorList>
            <person name="Reynolds H.T."/>
            <person name="Vijayakumar V."/>
            <person name="Gluck-Thaler E."/>
            <person name="Korotkin H.B."/>
            <person name="Matheny P.B."/>
            <person name="Slot J.C."/>
        </authorList>
    </citation>
    <scope>NUCLEOTIDE SEQUENCE [LARGE SCALE GENOMIC DNA]</scope>
    <source>
        <strain evidence="3 4">2629</strain>
    </source>
</reference>
<dbReference type="AlphaFoldDB" id="A0A409YMT1"/>
<feature type="region of interest" description="Disordered" evidence="1">
    <location>
        <begin position="328"/>
        <end position="352"/>
    </location>
</feature>
<gene>
    <name evidence="3" type="ORF">CVT24_013389</name>
</gene>
<dbReference type="STRING" id="181874.A0A409YMT1"/>
<feature type="region of interest" description="Disordered" evidence="1">
    <location>
        <begin position="364"/>
        <end position="390"/>
    </location>
</feature>
<evidence type="ECO:0000313" key="3">
    <source>
        <dbReference type="EMBL" id="PPR04316.1"/>
    </source>
</evidence>
<name>A0A409YMT1_9AGAR</name>
<dbReference type="PROSITE" id="PS00675">
    <property type="entry name" value="SIGMA54_INTERACT_1"/>
    <property type="match status" value="1"/>
</dbReference>
<dbReference type="InterPro" id="IPR006073">
    <property type="entry name" value="GTP-bd"/>
</dbReference>
<organism evidence="3 4">
    <name type="scientific">Panaeolus cyanescens</name>
    <dbReference type="NCBI Taxonomy" id="181874"/>
    <lineage>
        <taxon>Eukaryota</taxon>
        <taxon>Fungi</taxon>
        <taxon>Dikarya</taxon>
        <taxon>Basidiomycota</taxon>
        <taxon>Agaricomycotina</taxon>
        <taxon>Agaricomycetes</taxon>
        <taxon>Agaricomycetidae</taxon>
        <taxon>Agaricales</taxon>
        <taxon>Agaricineae</taxon>
        <taxon>Galeropsidaceae</taxon>
        <taxon>Panaeolus</taxon>
    </lineage>
</organism>
<dbReference type="OrthoDB" id="8954335at2759"/>
<feature type="domain" description="G" evidence="2">
    <location>
        <begin position="28"/>
        <end position="113"/>
    </location>
</feature>
<dbReference type="SUPFAM" id="SSF52540">
    <property type="entry name" value="P-loop containing nucleoside triphosphate hydrolases"/>
    <property type="match status" value="1"/>
</dbReference>
<sequence>MGQLTKIRTTGTVSIEQVDCIPPGSKYTVLIVGQTGVGKSSLIETFSTEKPLGIAKDQLESVTQTVTGYKLINVERNLSGHNFVPMYIVDTPGFSDPRISEMKVINMILKFTAENNIDSYSRILYLDRITDTRMSGSKGRNLSIFKALTGEKSAKRITIITTMWDQIFREDQKEKALKRFDQLKDGFWEDFVKEGAKLVKFENNQESTLMLLDGWRSAYQGQKFGFEQMTLDHQDIRNTPIGAPVYQTLVDRIAGLKLKLQSIEVDLSDEATQENPELLAFFTKNKVESESRLAMFEQELLDFGPPPEELVIHSESAVQVVENVTNAASPSAPATETAINTTTIPEPSVTLPSEAAPSVIGIEPSSDALTKSPPPSRQSHSPDLPSKDNVTLEGHLHSASVETSKISSRPPVGEAPKRRRIVRILLRVQKRLKKLLNLSSS</sequence>
<evidence type="ECO:0000259" key="2">
    <source>
        <dbReference type="Pfam" id="PF01926"/>
    </source>
</evidence>
<keyword evidence="4" id="KW-1185">Reference proteome</keyword>
<comment type="caution">
    <text evidence="3">The sequence shown here is derived from an EMBL/GenBank/DDBJ whole genome shotgun (WGS) entry which is preliminary data.</text>
</comment>
<dbReference type="Pfam" id="PF01926">
    <property type="entry name" value="MMR_HSR1"/>
    <property type="match status" value="1"/>
</dbReference>
<dbReference type="Proteomes" id="UP000284842">
    <property type="component" value="Unassembled WGS sequence"/>
</dbReference>
<dbReference type="GO" id="GO:0005525">
    <property type="term" value="F:GTP binding"/>
    <property type="evidence" value="ECO:0007669"/>
    <property type="project" value="InterPro"/>
</dbReference>
<proteinExistence type="predicted"/>
<feature type="compositionally biased region" description="Low complexity" evidence="1">
    <location>
        <begin position="328"/>
        <end position="338"/>
    </location>
</feature>
<dbReference type="Gene3D" id="3.40.50.300">
    <property type="entry name" value="P-loop containing nucleotide triphosphate hydrolases"/>
    <property type="match status" value="1"/>
</dbReference>
<protein>
    <recommendedName>
        <fullName evidence="2">G domain-containing protein</fullName>
    </recommendedName>
</protein>
<evidence type="ECO:0000256" key="1">
    <source>
        <dbReference type="SAM" id="MobiDB-lite"/>
    </source>
</evidence>
<evidence type="ECO:0000313" key="4">
    <source>
        <dbReference type="Proteomes" id="UP000284842"/>
    </source>
</evidence>
<dbReference type="EMBL" id="NHTK01000962">
    <property type="protein sequence ID" value="PPR04316.1"/>
    <property type="molecule type" value="Genomic_DNA"/>
</dbReference>
<dbReference type="InterPro" id="IPR027417">
    <property type="entry name" value="P-loop_NTPase"/>
</dbReference>
<accession>A0A409YMT1</accession>
<dbReference type="InParanoid" id="A0A409YMT1"/>